<feature type="transmembrane region" description="Helical" evidence="6">
    <location>
        <begin position="455"/>
        <end position="474"/>
    </location>
</feature>
<dbReference type="RefSeq" id="WP_121127114.1">
    <property type="nucleotide sequence ID" value="NZ_RBWS01000027.1"/>
</dbReference>
<comment type="subcellular location">
    <subcellularLocation>
        <location evidence="1">Cell membrane</location>
        <topology evidence="1">Multi-pass membrane protein</topology>
    </subcellularLocation>
</comment>
<feature type="transmembrane region" description="Helical" evidence="6">
    <location>
        <begin position="124"/>
        <end position="148"/>
    </location>
</feature>
<feature type="transmembrane region" description="Helical" evidence="6">
    <location>
        <begin position="401"/>
        <end position="419"/>
    </location>
</feature>
<keyword evidence="2" id="KW-1003">Cell membrane</keyword>
<gene>
    <name evidence="7" type="ORF">D7322_26040</name>
</gene>
<dbReference type="Pfam" id="PF01943">
    <property type="entry name" value="Polysacc_synt"/>
    <property type="match status" value="1"/>
</dbReference>
<feature type="transmembrane region" description="Helical" evidence="6">
    <location>
        <begin position="373"/>
        <end position="395"/>
    </location>
</feature>
<keyword evidence="4 6" id="KW-1133">Transmembrane helix</keyword>
<evidence type="ECO:0000256" key="4">
    <source>
        <dbReference type="ARBA" id="ARBA00022989"/>
    </source>
</evidence>
<feature type="transmembrane region" description="Helical" evidence="6">
    <location>
        <begin position="224"/>
        <end position="243"/>
    </location>
</feature>
<evidence type="ECO:0000256" key="1">
    <source>
        <dbReference type="ARBA" id="ARBA00004651"/>
    </source>
</evidence>
<keyword evidence="5 6" id="KW-0472">Membrane</keyword>
<dbReference type="PANTHER" id="PTHR30250:SF11">
    <property type="entry name" value="O-ANTIGEN TRANSPORTER-RELATED"/>
    <property type="match status" value="1"/>
</dbReference>
<evidence type="ECO:0000256" key="2">
    <source>
        <dbReference type="ARBA" id="ARBA00022475"/>
    </source>
</evidence>
<dbReference type="OrthoDB" id="1224790at2"/>
<dbReference type="AlphaFoldDB" id="A0A420VQW8"/>
<feature type="transmembrane region" description="Helical" evidence="6">
    <location>
        <begin position="263"/>
        <end position="285"/>
    </location>
</feature>
<dbReference type="EMBL" id="RBWS01000027">
    <property type="protein sequence ID" value="RKO68667.1"/>
    <property type="molecule type" value="Genomic_DNA"/>
</dbReference>
<organism evidence="7 8">
    <name type="scientific">Sphingobacterium puteale</name>
    <dbReference type="NCBI Taxonomy" id="2420510"/>
    <lineage>
        <taxon>Bacteria</taxon>
        <taxon>Pseudomonadati</taxon>
        <taxon>Bacteroidota</taxon>
        <taxon>Sphingobacteriia</taxon>
        <taxon>Sphingobacteriales</taxon>
        <taxon>Sphingobacteriaceae</taxon>
        <taxon>Sphingobacterium</taxon>
    </lineage>
</organism>
<proteinExistence type="predicted"/>
<evidence type="ECO:0000313" key="7">
    <source>
        <dbReference type="EMBL" id="RKO68667.1"/>
    </source>
</evidence>
<dbReference type="Proteomes" id="UP000282423">
    <property type="component" value="Unassembled WGS sequence"/>
</dbReference>
<feature type="transmembrane region" description="Helical" evidence="6">
    <location>
        <begin position="431"/>
        <end position="449"/>
    </location>
</feature>
<feature type="transmembrane region" description="Helical" evidence="6">
    <location>
        <begin position="12"/>
        <end position="37"/>
    </location>
</feature>
<dbReference type="InterPro" id="IPR050833">
    <property type="entry name" value="Poly_Biosynth_Transport"/>
</dbReference>
<accession>A0A420VQW8</accession>
<evidence type="ECO:0000256" key="3">
    <source>
        <dbReference type="ARBA" id="ARBA00022692"/>
    </source>
</evidence>
<comment type="caution">
    <text evidence="7">The sequence shown here is derived from an EMBL/GenBank/DDBJ whole genome shotgun (WGS) entry which is preliminary data.</text>
</comment>
<keyword evidence="3 6" id="KW-0812">Transmembrane</keyword>
<feature type="transmembrane region" description="Helical" evidence="6">
    <location>
        <begin position="160"/>
        <end position="179"/>
    </location>
</feature>
<evidence type="ECO:0008006" key="9">
    <source>
        <dbReference type="Google" id="ProtNLM"/>
    </source>
</evidence>
<dbReference type="InterPro" id="IPR002797">
    <property type="entry name" value="Polysacc_synth"/>
</dbReference>
<feature type="transmembrane region" description="Helical" evidence="6">
    <location>
        <begin position="345"/>
        <end position="361"/>
    </location>
</feature>
<feature type="transmembrane region" description="Helical" evidence="6">
    <location>
        <begin position="305"/>
        <end position="325"/>
    </location>
</feature>
<evidence type="ECO:0000256" key="6">
    <source>
        <dbReference type="SAM" id="Phobius"/>
    </source>
</evidence>
<evidence type="ECO:0000256" key="5">
    <source>
        <dbReference type="ARBA" id="ARBA00023136"/>
    </source>
</evidence>
<feature type="transmembrane region" description="Helical" evidence="6">
    <location>
        <begin position="49"/>
        <end position="71"/>
    </location>
</feature>
<keyword evidence="8" id="KW-1185">Reference proteome</keyword>
<protein>
    <recommendedName>
        <fullName evidence="9">Polysaccharide biosynthesis protein</fullName>
    </recommendedName>
</protein>
<dbReference type="GO" id="GO:0005886">
    <property type="term" value="C:plasma membrane"/>
    <property type="evidence" value="ECO:0007669"/>
    <property type="project" value="UniProtKB-SubCell"/>
</dbReference>
<dbReference type="PANTHER" id="PTHR30250">
    <property type="entry name" value="PST FAMILY PREDICTED COLANIC ACID TRANSPORTER"/>
    <property type="match status" value="1"/>
</dbReference>
<evidence type="ECO:0000313" key="8">
    <source>
        <dbReference type="Proteomes" id="UP000282423"/>
    </source>
</evidence>
<feature type="transmembrane region" description="Helical" evidence="6">
    <location>
        <begin position="92"/>
        <end position="112"/>
    </location>
</feature>
<name>A0A420VQW8_9SPHI</name>
<feature type="transmembrane region" description="Helical" evidence="6">
    <location>
        <begin position="185"/>
        <end position="203"/>
    </location>
</feature>
<sequence length="485" mass="55086">MLKIENPRWKELINNSFWSVGGAIASKGLLFLVWILVGRILGSASYGEFGIIRNTVLMFATFSGFGLGLTATKFVSEYMHRDRNMVVTTINVTYFFGIFMGILISVLFYLFSQQLSVTLKAPQLLFDLKICSIILFFSSLNGIQIGILQGFQKFKEIAKVNVIQSIICFPLYILGAIYFGVHGAVIAFLVSYILICILCSFFIKDIFAKNNITFSFLSVKKGFSILYTYSLPTFISGLMVSPIKWICDTILISSAGFKSMGIFTAALTFNNIVMVMASMISGPLLTTLASKKDNENKTDVNIERFNLLFPWYLSILISLPLIYFFEIGHSMFGDSYEVMEFRPTFIVALFFTIIMMFKEGLTRIVAVNNLQWWSLFSNLIWGLSLVTFVYFYVGIDSTTMAIGYTLAYSLNILVLFPIFNKRNLIPKNSILGFDSLLIWLLLLSSAIFCLQNYTLYIRIIVFCIVLCLVVYIVYKKFIRIKNESN</sequence>
<reference evidence="7 8" key="1">
    <citation type="submission" date="2018-10" db="EMBL/GenBank/DDBJ databases">
        <title>Sphingobacterium sp. M05W1-28.</title>
        <authorList>
            <person name="Cai H."/>
        </authorList>
    </citation>
    <scope>NUCLEOTIDE SEQUENCE [LARGE SCALE GENOMIC DNA]</scope>
    <source>
        <strain evidence="7 8">M05W1-28</strain>
    </source>
</reference>